<dbReference type="Gene3D" id="1.10.10.60">
    <property type="entry name" value="Homeodomain-like"/>
    <property type="match status" value="1"/>
</dbReference>
<proteinExistence type="predicted"/>
<dbReference type="InterPro" id="IPR009057">
    <property type="entry name" value="Homeodomain-like_sf"/>
</dbReference>
<evidence type="ECO:0000256" key="1">
    <source>
        <dbReference type="SAM" id="MobiDB-lite"/>
    </source>
</evidence>
<organism evidence="3 4">
    <name type="scientific">Kuraishia capsulata CBS 1993</name>
    <dbReference type="NCBI Taxonomy" id="1382522"/>
    <lineage>
        <taxon>Eukaryota</taxon>
        <taxon>Fungi</taxon>
        <taxon>Dikarya</taxon>
        <taxon>Ascomycota</taxon>
        <taxon>Saccharomycotina</taxon>
        <taxon>Pichiomycetes</taxon>
        <taxon>Pichiales</taxon>
        <taxon>Pichiaceae</taxon>
        <taxon>Kuraishia</taxon>
    </lineage>
</organism>
<dbReference type="SMART" id="SM00717">
    <property type="entry name" value="SANT"/>
    <property type="match status" value="2"/>
</dbReference>
<feature type="compositionally biased region" description="Acidic residues" evidence="1">
    <location>
        <begin position="267"/>
        <end position="285"/>
    </location>
</feature>
<dbReference type="STRING" id="1382522.W6MQW0"/>
<dbReference type="OrthoDB" id="4096351at2759"/>
<feature type="compositionally biased region" description="Basic residues" evidence="1">
    <location>
        <begin position="64"/>
        <end position="76"/>
    </location>
</feature>
<dbReference type="GeneID" id="34522438"/>
<accession>W6MQW0</accession>
<dbReference type="InterPro" id="IPR001005">
    <property type="entry name" value="SANT/Myb"/>
</dbReference>
<feature type="region of interest" description="Disordered" evidence="1">
    <location>
        <begin position="1"/>
        <end position="122"/>
    </location>
</feature>
<evidence type="ECO:0000313" key="3">
    <source>
        <dbReference type="EMBL" id="CDK29061.1"/>
    </source>
</evidence>
<protein>
    <recommendedName>
        <fullName evidence="2">Myb-like domain-containing protein</fullName>
    </recommendedName>
</protein>
<reference evidence="3" key="2">
    <citation type="submission" date="2014-02" db="EMBL/GenBank/DDBJ databases">
        <title>Complete DNA sequence of /Kuraishia capsulata/ illustrates novel genomic features among budding yeasts (/Saccharomycotina/).</title>
        <authorList>
            <person name="Morales L."/>
            <person name="Noel B."/>
            <person name="Porcel B."/>
            <person name="Marcet-Houben M."/>
            <person name="Hullo M-F."/>
            <person name="Sacerdot C."/>
            <person name="Tekaia F."/>
            <person name="Leh-Louis V."/>
            <person name="Despons L."/>
            <person name="Khanna V."/>
            <person name="Aury J-M."/>
            <person name="Barbe V."/>
            <person name="Couloux A."/>
            <person name="Labadie K."/>
            <person name="Pelletier E."/>
            <person name="Souciet J-L."/>
            <person name="Boekhout T."/>
            <person name="Gabaldon T."/>
            <person name="Wincker P."/>
            <person name="Dujon B."/>
        </authorList>
    </citation>
    <scope>NUCLEOTIDE SEQUENCE</scope>
    <source>
        <strain evidence="3">CBS 1993</strain>
    </source>
</reference>
<dbReference type="Proteomes" id="UP000019384">
    <property type="component" value="Unassembled WGS sequence"/>
</dbReference>
<feature type="compositionally biased region" description="Pro residues" evidence="1">
    <location>
        <begin position="11"/>
        <end position="23"/>
    </location>
</feature>
<gene>
    <name evidence="3" type="ORF">KUCA_T00005048001</name>
</gene>
<dbReference type="EMBL" id="HG793130">
    <property type="protein sequence ID" value="CDK29061.1"/>
    <property type="molecule type" value="Genomic_DNA"/>
</dbReference>
<reference evidence="3" key="1">
    <citation type="submission" date="2013-12" db="EMBL/GenBank/DDBJ databases">
        <authorList>
            <person name="Genoscope - CEA"/>
        </authorList>
    </citation>
    <scope>NUCLEOTIDE SEQUENCE</scope>
    <source>
        <strain evidence="3">CBS 1993</strain>
    </source>
</reference>
<feature type="compositionally biased region" description="Basic and acidic residues" evidence="1">
    <location>
        <begin position="77"/>
        <end position="106"/>
    </location>
</feature>
<evidence type="ECO:0000259" key="2">
    <source>
        <dbReference type="PROSITE" id="PS50090"/>
    </source>
</evidence>
<dbReference type="PROSITE" id="PS50090">
    <property type="entry name" value="MYB_LIKE"/>
    <property type="match status" value="1"/>
</dbReference>
<dbReference type="HOGENOM" id="CLU_850101_0_0_1"/>
<keyword evidence="4" id="KW-1185">Reference proteome</keyword>
<dbReference type="RefSeq" id="XP_022461050.1">
    <property type="nucleotide sequence ID" value="XM_022606193.1"/>
</dbReference>
<sequence>MARSKSMLVAPRPPELPLPPLPSPSKSQVPSSMGQDADLDEHFQTRARKMPAKLDLQEDDESPRKRKKPGPKPKKKDVKETSRAKTTRSAKETKITKHSKPVKDPNPEGEPVLTEDEKAPSVHENWSRMPRYRRTGLSTWTPEEDELLVHYKEELNFSWKYIARLIGKTHSWQAVQMRYLRTHKPRNEVWTPADEARLVYMIKRDWDTRWKRISSDLGPAFNFERCRDKARELCNDMDSERQASLFQSDSDKKLMLVYMGLDSISYESDEESGEGENGEEEDCETDHENISKTEANNDESTTKVEKQNEEIIEGKDKIIKTTVKTTD</sequence>
<name>W6MQW0_9ASCO</name>
<dbReference type="SUPFAM" id="SSF46689">
    <property type="entry name" value="Homeodomain-like"/>
    <property type="match status" value="1"/>
</dbReference>
<dbReference type="Pfam" id="PF13921">
    <property type="entry name" value="Myb_DNA-bind_6"/>
    <property type="match status" value="1"/>
</dbReference>
<dbReference type="AlphaFoldDB" id="W6MQW0"/>
<feature type="domain" description="Myb-like" evidence="2">
    <location>
        <begin position="138"/>
        <end position="183"/>
    </location>
</feature>
<evidence type="ECO:0000313" key="4">
    <source>
        <dbReference type="Proteomes" id="UP000019384"/>
    </source>
</evidence>
<feature type="region of interest" description="Disordered" evidence="1">
    <location>
        <begin position="267"/>
        <end position="327"/>
    </location>
</feature>
<feature type="compositionally biased region" description="Basic and acidic residues" evidence="1">
    <location>
        <begin position="300"/>
        <end position="319"/>
    </location>
</feature>